<dbReference type="PANTHER" id="PTHR11261">
    <property type="entry name" value="INTERPHOTORECEPTOR RETINOID-BINDING PROTEIN"/>
    <property type="match status" value="1"/>
</dbReference>
<dbReference type="SMART" id="SM00245">
    <property type="entry name" value="TSPc"/>
    <property type="match status" value="1"/>
</dbReference>
<dbReference type="EMBL" id="WWCJ01000037">
    <property type="protein sequence ID" value="MYN05656.1"/>
    <property type="molecule type" value="Genomic_DNA"/>
</dbReference>
<dbReference type="Pfam" id="PF11918">
    <property type="entry name" value="Peptidase_S41_N"/>
    <property type="match status" value="1"/>
</dbReference>
<dbReference type="Gene3D" id="3.90.226.10">
    <property type="entry name" value="2-enoyl-CoA Hydratase, Chain A, domain 1"/>
    <property type="match status" value="1"/>
</dbReference>
<evidence type="ECO:0000313" key="4">
    <source>
        <dbReference type="Proteomes" id="UP000448575"/>
    </source>
</evidence>
<dbReference type="AlphaFoldDB" id="A0A6N9HQF5"/>
<dbReference type="PANTHER" id="PTHR11261:SF3">
    <property type="entry name" value="RETINOL-BINDING PROTEIN 3"/>
    <property type="match status" value="1"/>
</dbReference>
<feature type="signal peptide" evidence="1">
    <location>
        <begin position="1"/>
        <end position="20"/>
    </location>
</feature>
<evidence type="ECO:0000313" key="3">
    <source>
        <dbReference type="EMBL" id="MYN05656.1"/>
    </source>
</evidence>
<dbReference type="CDD" id="cd07563">
    <property type="entry name" value="Peptidase_S41_IRBP"/>
    <property type="match status" value="1"/>
</dbReference>
<feature type="domain" description="Tail specific protease" evidence="2">
    <location>
        <begin position="124"/>
        <end position="318"/>
    </location>
</feature>
<evidence type="ECO:0000259" key="2">
    <source>
        <dbReference type="SMART" id="SM00245"/>
    </source>
</evidence>
<organism evidence="3 4">
    <name type="scientific">Pseudoduganella guangdongensis</name>
    <dbReference type="NCBI Taxonomy" id="2692179"/>
    <lineage>
        <taxon>Bacteria</taxon>
        <taxon>Pseudomonadati</taxon>
        <taxon>Pseudomonadota</taxon>
        <taxon>Betaproteobacteria</taxon>
        <taxon>Burkholderiales</taxon>
        <taxon>Oxalobacteraceae</taxon>
        <taxon>Telluria group</taxon>
        <taxon>Pseudoduganella</taxon>
    </lineage>
</organism>
<sequence length="359" mass="38780">MKRIATLILAASCLAGPAMAQAPLQRNQADMTIAAHAREQLIDQLVKTLNSNYVFPDKAKQMEKALRTRQASGAYKDISSARTLAEVLTTDLRAINNDQHLLVVYSEQPIPEGAGGGVQSAAERAAELAELKSMNFGIDRVERLPFNIGYLDFRVFARADASAASIGAAMTLLANSNAVIIDLRRNGGGEPETVALLASYLLDQPLHLSDIEYRKGNRVEPMRTRDRLEGVRLGGGKEVFILTSDRTFSAAEDFSYAMKHLKRARIVGENTAGGAHPGDFERLSAHFQAFVPNGRTVSKITNGGNWEDTGVAPDIAVPAGQALAAAQQAILAGMMEKEVDKARAGRMQARIAALQAERR</sequence>
<dbReference type="GO" id="GO:0006508">
    <property type="term" value="P:proteolysis"/>
    <property type="evidence" value="ECO:0007669"/>
    <property type="project" value="InterPro"/>
</dbReference>
<dbReference type="InterPro" id="IPR029045">
    <property type="entry name" value="ClpP/crotonase-like_dom_sf"/>
</dbReference>
<comment type="caution">
    <text evidence="3">The sequence shown here is derived from an EMBL/GenBank/DDBJ whole genome shotgun (WGS) entry which is preliminary data.</text>
</comment>
<dbReference type="Proteomes" id="UP000448575">
    <property type="component" value="Unassembled WGS sequence"/>
</dbReference>
<protein>
    <submittedName>
        <fullName evidence="3">Peptidase</fullName>
    </submittedName>
</protein>
<gene>
    <name evidence="3" type="ORF">GTP41_26560</name>
</gene>
<dbReference type="Gene3D" id="3.30.750.44">
    <property type="match status" value="1"/>
</dbReference>
<dbReference type="RefSeq" id="WP_161028597.1">
    <property type="nucleotide sequence ID" value="NZ_WWCJ01000037.1"/>
</dbReference>
<dbReference type="InterPro" id="IPR005151">
    <property type="entry name" value="Tail-specific_protease"/>
</dbReference>
<dbReference type="GO" id="GO:0008236">
    <property type="term" value="F:serine-type peptidase activity"/>
    <property type="evidence" value="ECO:0007669"/>
    <property type="project" value="InterPro"/>
</dbReference>
<accession>A0A6N9HQF5</accession>
<keyword evidence="4" id="KW-1185">Reference proteome</keyword>
<evidence type="ECO:0000256" key="1">
    <source>
        <dbReference type="SAM" id="SignalP"/>
    </source>
</evidence>
<proteinExistence type="predicted"/>
<dbReference type="SUPFAM" id="SSF52096">
    <property type="entry name" value="ClpP/crotonase"/>
    <property type="match status" value="1"/>
</dbReference>
<feature type="chain" id="PRO_5026751481" evidence="1">
    <location>
        <begin position="21"/>
        <end position="359"/>
    </location>
</feature>
<keyword evidence="1" id="KW-0732">Signal</keyword>
<reference evidence="3 4" key="1">
    <citation type="submission" date="2019-12" db="EMBL/GenBank/DDBJ databases">
        <title>Novel species isolated from a subtropical stream in China.</title>
        <authorList>
            <person name="Lu H."/>
        </authorList>
    </citation>
    <scope>NUCLEOTIDE SEQUENCE [LARGE SCALE GENOMIC DNA]</scope>
    <source>
        <strain evidence="3 4">DS3</strain>
    </source>
</reference>
<name>A0A6N9HQF5_9BURK</name>
<dbReference type="Pfam" id="PF03572">
    <property type="entry name" value="Peptidase_S41"/>
    <property type="match status" value="1"/>
</dbReference>